<comment type="function">
    <text evidence="9">Involved in the biosynthesis of branched-chain amino acids (BCAA). Catalyzes an alkyl-migration followed by a ketol-acid reduction of (S)-2-acetolactate (S2AL) to yield (R)-2,3-dihydroxy-isovalerate. In the isomerase reaction, S2AL is rearranged via a Mg-dependent methyl migration to produce 3-hydroxy-3-methyl-2-ketobutyrate (HMKB). In the reductase reaction, this 2-ketoacid undergoes a metal-dependent reduction by NADPH to yield (R)-2,3-dihydroxy-isovalerate.</text>
</comment>
<gene>
    <name evidence="9" type="primary">ilvC</name>
    <name evidence="13" type="ORF">DRJ04_03330</name>
</gene>
<feature type="binding site" evidence="9 10">
    <location>
        <position position="191"/>
    </location>
    <ligand>
        <name>Mg(2+)</name>
        <dbReference type="ChEBI" id="CHEBI:18420"/>
        <label>2</label>
    </ligand>
</feature>
<dbReference type="EMBL" id="QMQA01000068">
    <property type="protein sequence ID" value="RLE13940.1"/>
    <property type="molecule type" value="Genomic_DNA"/>
</dbReference>
<dbReference type="InterPro" id="IPR013116">
    <property type="entry name" value="KARI_N"/>
</dbReference>
<feature type="binding site" evidence="9 10">
    <location>
        <position position="195"/>
    </location>
    <ligand>
        <name>Mg(2+)</name>
        <dbReference type="ChEBI" id="CHEBI:18420"/>
        <label>1</label>
    </ligand>
</feature>
<dbReference type="InterPro" id="IPR008927">
    <property type="entry name" value="6-PGluconate_DH-like_C_sf"/>
</dbReference>
<evidence type="ECO:0000256" key="8">
    <source>
        <dbReference type="ARBA" id="ARBA00023304"/>
    </source>
</evidence>
<evidence type="ECO:0000256" key="9">
    <source>
        <dbReference type="HAMAP-Rule" id="MF_00435"/>
    </source>
</evidence>
<dbReference type="InterPro" id="IPR013023">
    <property type="entry name" value="KARI"/>
</dbReference>
<dbReference type="GO" id="GO:0050661">
    <property type="term" value="F:NADP binding"/>
    <property type="evidence" value="ECO:0007669"/>
    <property type="project" value="InterPro"/>
</dbReference>
<dbReference type="PIRSF" id="PIRSF000116">
    <property type="entry name" value="IlvC_gammaproteo"/>
    <property type="match status" value="1"/>
</dbReference>
<dbReference type="GO" id="GO:0000287">
    <property type="term" value="F:magnesium ion binding"/>
    <property type="evidence" value="ECO:0007669"/>
    <property type="project" value="UniProtKB-UniRule"/>
</dbReference>
<dbReference type="NCBIfam" id="NF004017">
    <property type="entry name" value="PRK05479.1"/>
    <property type="match status" value="1"/>
</dbReference>
<dbReference type="GO" id="GO:0009097">
    <property type="term" value="P:isoleucine biosynthetic process"/>
    <property type="evidence" value="ECO:0007669"/>
    <property type="project" value="UniProtKB-UniRule"/>
</dbReference>
<evidence type="ECO:0000313" key="13">
    <source>
        <dbReference type="EMBL" id="RLE13940.1"/>
    </source>
</evidence>
<keyword evidence="13" id="KW-0413">Isomerase</keyword>
<comment type="catalytic activity">
    <reaction evidence="9">
        <text>(2R)-2,3-dihydroxy-3-methylbutanoate + NADP(+) = (2S)-2-acetolactate + NADPH + H(+)</text>
        <dbReference type="Rhea" id="RHEA:22068"/>
        <dbReference type="ChEBI" id="CHEBI:15378"/>
        <dbReference type="ChEBI" id="CHEBI:49072"/>
        <dbReference type="ChEBI" id="CHEBI:57783"/>
        <dbReference type="ChEBI" id="CHEBI:58349"/>
        <dbReference type="ChEBI" id="CHEBI:58476"/>
        <dbReference type="EC" id="1.1.1.86"/>
    </reaction>
</comment>
<dbReference type="PROSITE" id="PS51851">
    <property type="entry name" value="KARI_C"/>
    <property type="match status" value="1"/>
</dbReference>
<dbReference type="Gene3D" id="3.40.50.720">
    <property type="entry name" value="NAD(P)-binding Rossmann-like Domain"/>
    <property type="match status" value="1"/>
</dbReference>
<keyword evidence="6 9" id="KW-0460">Magnesium</keyword>
<feature type="binding site" evidence="9 10">
    <location>
        <position position="231"/>
    </location>
    <ligand>
        <name>Mg(2+)</name>
        <dbReference type="ChEBI" id="CHEBI:18420"/>
        <label>2</label>
    </ligand>
</feature>
<feature type="domain" description="KARI N-terminal Rossmann" evidence="11">
    <location>
        <begin position="2"/>
        <end position="182"/>
    </location>
</feature>
<comment type="caution">
    <text evidence="13">The sequence shown here is derived from an EMBL/GenBank/DDBJ whole genome shotgun (WGS) entry which is preliminary data.</text>
</comment>
<dbReference type="NCBIfam" id="TIGR00465">
    <property type="entry name" value="ilvC"/>
    <property type="match status" value="1"/>
</dbReference>
<keyword evidence="7 9" id="KW-0560">Oxidoreductase</keyword>
<dbReference type="FunFam" id="3.40.50.720:FF:000023">
    <property type="entry name" value="Ketol-acid reductoisomerase (NADP(+))"/>
    <property type="match status" value="1"/>
</dbReference>
<evidence type="ECO:0000256" key="5">
    <source>
        <dbReference type="ARBA" id="ARBA00022723"/>
    </source>
</evidence>
<evidence type="ECO:0000256" key="1">
    <source>
        <dbReference type="ARBA" id="ARBA00004864"/>
    </source>
</evidence>
<evidence type="ECO:0000256" key="10">
    <source>
        <dbReference type="PROSITE-ProRule" id="PRU01198"/>
    </source>
</evidence>
<accession>A0A662DDU4</accession>
<comment type="catalytic activity">
    <reaction evidence="9">
        <text>(2R,3R)-2,3-dihydroxy-3-methylpentanoate + NADP(+) = (S)-2-ethyl-2-hydroxy-3-oxobutanoate + NADPH + H(+)</text>
        <dbReference type="Rhea" id="RHEA:13493"/>
        <dbReference type="ChEBI" id="CHEBI:15378"/>
        <dbReference type="ChEBI" id="CHEBI:49256"/>
        <dbReference type="ChEBI" id="CHEBI:49258"/>
        <dbReference type="ChEBI" id="CHEBI:57783"/>
        <dbReference type="ChEBI" id="CHEBI:58349"/>
        <dbReference type="EC" id="1.1.1.86"/>
    </reaction>
</comment>
<evidence type="ECO:0000256" key="7">
    <source>
        <dbReference type="ARBA" id="ARBA00023002"/>
    </source>
</evidence>
<feature type="binding site" evidence="9">
    <location>
        <position position="134"/>
    </location>
    <ligand>
        <name>NADP(+)</name>
        <dbReference type="ChEBI" id="CHEBI:58349"/>
    </ligand>
</feature>
<dbReference type="HAMAP" id="MF_00435">
    <property type="entry name" value="IlvC"/>
    <property type="match status" value="1"/>
</dbReference>
<feature type="binding site" evidence="9">
    <location>
        <position position="51"/>
    </location>
    <ligand>
        <name>NADP(+)</name>
        <dbReference type="ChEBI" id="CHEBI:58349"/>
    </ligand>
</feature>
<evidence type="ECO:0000259" key="11">
    <source>
        <dbReference type="PROSITE" id="PS51850"/>
    </source>
</evidence>
<sequence>MAKVYYENDANIDLIREKIVGIIGYGNQGHAQALNLRDSGVKVLVGELEDSPGWKKAKQAGFEVMTSSEVAKKASIVQILIPDEYQSDLYRRDVAPHLEEGNALGFSHGFNITFHQIIPPTNVDVFMVAPKGPGALLRRLYEQGKGIPGLVAVHQDATGGAKDLALSYAKAIGCTRAGVIETTFDEETETDLFGEQVVLCGGVTSLIKTAFETLVEAGYQPEMAYFECLHELKLIVDLIYESGLGGMRAAISNTAEYGDYTRGPRVINSQVKEEMKKILEEIKSGQFAREWILENSVNRPVFNALREKDRQHLIEKVGAKLREMMPWVKKGGQ</sequence>
<comment type="pathway">
    <text evidence="2 9">Amino-acid biosynthesis; L-isoleucine biosynthesis; L-isoleucine from 2-oxobutanoate: step 2/4.</text>
</comment>
<dbReference type="PANTHER" id="PTHR21371:SF1">
    <property type="entry name" value="KETOL-ACID REDUCTOISOMERASE, MITOCHONDRIAL"/>
    <property type="match status" value="1"/>
</dbReference>
<dbReference type="SUPFAM" id="SSF51735">
    <property type="entry name" value="NAD(P)-binding Rossmann-fold domains"/>
    <property type="match status" value="1"/>
</dbReference>
<dbReference type="InterPro" id="IPR000506">
    <property type="entry name" value="KARI_C"/>
</dbReference>
<dbReference type="InterPro" id="IPR036291">
    <property type="entry name" value="NAD(P)-bd_dom_sf"/>
</dbReference>
<keyword evidence="5 9" id="KW-0479">Metal-binding</keyword>
<evidence type="ECO:0000256" key="2">
    <source>
        <dbReference type="ARBA" id="ARBA00004885"/>
    </source>
</evidence>
<keyword evidence="8 9" id="KW-0100">Branched-chain amino acid biosynthesis</keyword>
<dbReference type="InterPro" id="IPR014359">
    <property type="entry name" value="KARI_prok"/>
</dbReference>
<comment type="pathway">
    <text evidence="1 9">Amino-acid biosynthesis; L-valine biosynthesis; L-valine from pyruvate: step 2/4.</text>
</comment>
<dbReference type="GO" id="GO:0004455">
    <property type="term" value="F:ketol-acid reductoisomerase activity"/>
    <property type="evidence" value="ECO:0007669"/>
    <property type="project" value="UniProtKB-UniRule"/>
</dbReference>
<dbReference type="Proteomes" id="UP000280417">
    <property type="component" value="Unassembled WGS sequence"/>
</dbReference>
<feature type="domain" description="KARI C-terminal knotted" evidence="12">
    <location>
        <begin position="183"/>
        <end position="328"/>
    </location>
</feature>
<evidence type="ECO:0000256" key="4">
    <source>
        <dbReference type="ARBA" id="ARBA00022605"/>
    </source>
</evidence>
<feature type="binding site" evidence="9 10">
    <location>
        <position position="227"/>
    </location>
    <ligand>
        <name>Mg(2+)</name>
        <dbReference type="ChEBI" id="CHEBI:18420"/>
        <label>2</label>
    </ligand>
</feature>
<proteinExistence type="inferred from homology"/>
<evidence type="ECO:0000313" key="14">
    <source>
        <dbReference type="Proteomes" id="UP000280417"/>
    </source>
</evidence>
<dbReference type="UniPathway" id="UPA00049">
    <property type="reaction ID" value="UER00060"/>
</dbReference>
<dbReference type="UniPathway" id="UPA00047">
    <property type="reaction ID" value="UER00056"/>
</dbReference>
<dbReference type="Pfam" id="PF07991">
    <property type="entry name" value="KARI_N"/>
    <property type="match status" value="1"/>
</dbReference>
<comment type="cofactor">
    <cofactor evidence="9">
        <name>Mg(2+)</name>
        <dbReference type="ChEBI" id="CHEBI:18420"/>
    </cofactor>
    <text evidence="9">Binds 2 magnesium ions per subunit.</text>
</comment>
<dbReference type="GO" id="GO:0005829">
    <property type="term" value="C:cytosol"/>
    <property type="evidence" value="ECO:0007669"/>
    <property type="project" value="TreeGrafter"/>
</dbReference>
<keyword evidence="9" id="KW-0521">NADP</keyword>
<keyword evidence="4 9" id="KW-0028">Amino-acid biosynthesis</keyword>
<name>A0A662DDU4_UNCAE</name>
<dbReference type="PANTHER" id="PTHR21371">
    <property type="entry name" value="KETOL-ACID REDUCTOISOMERASE, MITOCHONDRIAL"/>
    <property type="match status" value="1"/>
</dbReference>
<feature type="binding site" evidence="9 10">
    <location>
        <position position="191"/>
    </location>
    <ligand>
        <name>Mg(2+)</name>
        <dbReference type="ChEBI" id="CHEBI:18420"/>
        <label>1</label>
    </ligand>
</feature>
<feature type="active site" evidence="9">
    <location>
        <position position="108"/>
    </location>
</feature>
<dbReference type="Gene3D" id="6.10.240.10">
    <property type="match status" value="1"/>
</dbReference>
<evidence type="ECO:0000259" key="12">
    <source>
        <dbReference type="PROSITE" id="PS51851"/>
    </source>
</evidence>
<dbReference type="SUPFAM" id="SSF48179">
    <property type="entry name" value="6-phosphogluconate dehydrogenase C-terminal domain-like"/>
    <property type="match status" value="1"/>
</dbReference>
<dbReference type="GO" id="GO:0009099">
    <property type="term" value="P:L-valine biosynthetic process"/>
    <property type="evidence" value="ECO:0007669"/>
    <property type="project" value="UniProtKB-UniRule"/>
</dbReference>
<dbReference type="EC" id="1.1.1.86" evidence="9"/>
<organism evidence="13 14">
    <name type="scientific">Aerophobetes bacterium</name>
    <dbReference type="NCBI Taxonomy" id="2030807"/>
    <lineage>
        <taxon>Bacteria</taxon>
        <taxon>Candidatus Aerophobota</taxon>
    </lineage>
</organism>
<evidence type="ECO:0000256" key="6">
    <source>
        <dbReference type="ARBA" id="ARBA00022842"/>
    </source>
</evidence>
<dbReference type="GO" id="GO:0016853">
    <property type="term" value="F:isomerase activity"/>
    <property type="evidence" value="ECO:0007669"/>
    <property type="project" value="UniProtKB-KW"/>
</dbReference>
<dbReference type="Pfam" id="PF01450">
    <property type="entry name" value="KARI_C"/>
    <property type="match status" value="1"/>
</dbReference>
<comment type="similarity">
    <text evidence="3 9 10">Belongs to the ketol-acid reductoisomerase family.</text>
</comment>
<evidence type="ECO:0000256" key="3">
    <source>
        <dbReference type="ARBA" id="ARBA00010318"/>
    </source>
</evidence>
<dbReference type="NCBIfam" id="NF009940">
    <property type="entry name" value="PRK13403.1"/>
    <property type="match status" value="1"/>
</dbReference>
<dbReference type="AlphaFoldDB" id="A0A662DDU4"/>
<dbReference type="PROSITE" id="PS51850">
    <property type="entry name" value="KARI_N"/>
    <property type="match status" value="1"/>
</dbReference>
<reference evidence="13 14" key="1">
    <citation type="submission" date="2018-06" db="EMBL/GenBank/DDBJ databases">
        <title>Extensive metabolic versatility and redundancy in microbially diverse, dynamic hydrothermal sediments.</title>
        <authorList>
            <person name="Dombrowski N."/>
            <person name="Teske A."/>
            <person name="Baker B.J."/>
        </authorList>
    </citation>
    <scope>NUCLEOTIDE SEQUENCE [LARGE SCALE GENOMIC DNA]</scope>
    <source>
        <strain evidence="13">B3_G15</strain>
    </source>
</reference>
<feature type="binding site" evidence="9 10">
    <location>
        <position position="252"/>
    </location>
    <ligand>
        <name>substrate</name>
    </ligand>
</feature>
<comment type="caution">
    <text evidence="9">Lacks conserved residue(s) required for the propagation of feature annotation.</text>
</comment>
<feature type="binding site" evidence="9">
    <location>
        <begin position="25"/>
        <end position="28"/>
    </location>
    <ligand>
        <name>NADP(+)</name>
        <dbReference type="ChEBI" id="CHEBI:58349"/>
    </ligand>
</feature>
<protein>
    <recommendedName>
        <fullName evidence="9">Ketol-acid reductoisomerase (NADP(+))</fullName>
        <shortName evidence="9">KARI</shortName>
        <ecNumber evidence="9">1.1.1.86</ecNumber>
    </recommendedName>
    <alternativeName>
        <fullName evidence="9">Acetohydroxy-acid isomeroreductase</fullName>
        <shortName evidence="9">AHIR</shortName>
    </alternativeName>
    <alternativeName>
        <fullName evidence="9">Alpha-keto-beta-hydroxylacyl reductoisomerase</fullName>
    </alternativeName>
</protein>